<proteinExistence type="predicted"/>
<dbReference type="EMBL" id="HG793312">
    <property type="protein sequence ID" value="CRL31469.1"/>
    <property type="molecule type" value="Genomic_DNA"/>
</dbReference>
<feature type="transmembrane region" description="Helical" evidence="1">
    <location>
        <begin position="164"/>
        <end position="184"/>
    </location>
</feature>
<sequence length="296" mass="33100">MLARGMLPQEGRCLPQLYTMDTLDYRNLRNCAIGVIIGTLGFSYFVIYLLMFLIFHFPSSQQSIPYALTVMAFGGGSAIWYLCVIFQNCFSAFQKEKMRKEQDSVWFGGLFLVWTAALPTIAFLFPAQPLLQLGCASAFTMIAVGSLSDGYLKDMDMGAFSARLSLQFASVVLLALVPSIHALAEPLHAPSPLATAFGRLVLLNLCGYALYALRPLEKIGMVQFWQPSLHGMYLILTYSLVEYSKAVGLQRLGRMKRHVMLSIVRFIPGLLSSWESLRVFFRGTRRNVADLKSPTF</sequence>
<keyword evidence="1" id="KW-0812">Transmembrane</keyword>
<feature type="transmembrane region" description="Helical" evidence="1">
    <location>
        <begin position="105"/>
        <end position="125"/>
    </location>
</feature>
<protein>
    <submittedName>
        <fullName evidence="2">Str. FM013</fullName>
    </submittedName>
</protein>
<feature type="transmembrane region" description="Helical" evidence="1">
    <location>
        <begin position="131"/>
        <end position="152"/>
    </location>
</feature>
<feature type="transmembrane region" description="Helical" evidence="1">
    <location>
        <begin position="32"/>
        <end position="57"/>
    </location>
</feature>
<evidence type="ECO:0000313" key="2">
    <source>
        <dbReference type="EMBL" id="CRL31469.1"/>
    </source>
</evidence>
<reference evidence="2 3" key="1">
    <citation type="journal article" date="2014" name="Nat. Commun.">
        <title>Multiple recent horizontal transfers of a large genomic region in cheese making fungi.</title>
        <authorList>
            <person name="Cheeseman K."/>
            <person name="Ropars J."/>
            <person name="Renault P."/>
            <person name="Dupont J."/>
            <person name="Gouzy J."/>
            <person name="Branca A."/>
            <person name="Abraham A.L."/>
            <person name="Ceppi M."/>
            <person name="Conseiller E."/>
            <person name="Debuchy R."/>
            <person name="Malagnac F."/>
            <person name="Goarin A."/>
            <person name="Silar P."/>
            <person name="Lacoste S."/>
            <person name="Sallet E."/>
            <person name="Bensimon A."/>
            <person name="Giraud T."/>
            <person name="Brygoo Y."/>
        </authorList>
    </citation>
    <scope>NUCLEOTIDE SEQUENCE [LARGE SCALE GENOMIC DNA]</scope>
    <source>
        <strain evidence="3">FM 013</strain>
    </source>
</reference>
<evidence type="ECO:0000256" key="1">
    <source>
        <dbReference type="SAM" id="Phobius"/>
    </source>
</evidence>
<feature type="transmembrane region" description="Helical" evidence="1">
    <location>
        <begin position="196"/>
        <end position="213"/>
    </location>
</feature>
<keyword evidence="1" id="KW-0472">Membrane</keyword>
<dbReference type="AlphaFoldDB" id="A0A0G4PYQ0"/>
<dbReference type="Proteomes" id="UP000053732">
    <property type="component" value="Unassembled WGS sequence"/>
</dbReference>
<accession>A0A0G4PYQ0</accession>
<organism evidence="2 3">
    <name type="scientific">Penicillium camemberti (strain FM 013)</name>
    <dbReference type="NCBI Taxonomy" id="1429867"/>
    <lineage>
        <taxon>Eukaryota</taxon>
        <taxon>Fungi</taxon>
        <taxon>Dikarya</taxon>
        <taxon>Ascomycota</taxon>
        <taxon>Pezizomycotina</taxon>
        <taxon>Eurotiomycetes</taxon>
        <taxon>Eurotiomycetidae</taxon>
        <taxon>Eurotiales</taxon>
        <taxon>Aspergillaceae</taxon>
        <taxon>Penicillium</taxon>
    </lineage>
</organism>
<keyword evidence="3" id="KW-1185">Reference proteome</keyword>
<keyword evidence="1" id="KW-1133">Transmembrane helix</keyword>
<feature type="transmembrane region" description="Helical" evidence="1">
    <location>
        <begin position="63"/>
        <end position="84"/>
    </location>
</feature>
<name>A0A0G4PYQ0_PENC3</name>
<dbReference type="STRING" id="1429867.A0A0G4PYQ0"/>
<gene>
    <name evidence="2" type="ORF">PCAMFM013_S3Jg000080</name>
</gene>
<evidence type="ECO:0000313" key="3">
    <source>
        <dbReference type="Proteomes" id="UP000053732"/>
    </source>
</evidence>